<evidence type="ECO:0000313" key="1">
    <source>
        <dbReference type="EMBL" id="GFU49779.1"/>
    </source>
</evidence>
<dbReference type="Proteomes" id="UP000887013">
    <property type="component" value="Unassembled WGS sequence"/>
</dbReference>
<reference evidence="1" key="1">
    <citation type="submission" date="2020-08" db="EMBL/GenBank/DDBJ databases">
        <title>Multicomponent nature underlies the extraordinary mechanical properties of spider dragline silk.</title>
        <authorList>
            <person name="Kono N."/>
            <person name="Nakamura H."/>
            <person name="Mori M."/>
            <person name="Yoshida Y."/>
            <person name="Ohtoshi R."/>
            <person name="Malay A.D."/>
            <person name="Moran D.A.P."/>
            <person name="Tomita M."/>
            <person name="Numata K."/>
            <person name="Arakawa K."/>
        </authorList>
    </citation>
    <scope>NUCLEOTIDE SEQUENCE</scope>
</reference>
<evidence type="ECO:0000313" key="2">
    <source>
        <dbReference type="Proteomes" id="UP000887013"/>
    </source>
</evidence>
<accession>A0A8X6R1A9</accession>
<protein>
    <submittedName>
        <fullName evidence="1">Uncharacterized protein</fullName>
    </submittedName>
</protein>
<proteinExistence type="predicted"/>
<organism evidence="1 2">
    <name type="scientific">Nephila pilipes</name>
    <name type="common">Giant wood spider</name>
    <name type="synonym">Nephila maculata</name>
    <dbReference type="NCBI Taxonomy" id="299642"/>
    <lineage>
        <taxon>Eukaryota</taxon>
        <taxon>Metazoa</taxon>
        <taxon>Ecdysozoa</taxon>
        <taxon>Arthropoda</taxon>
        <taxon>Chelicerata</taxon>
        <taxon>Arachnida</taxon>
        <taxon>Araneae</taxon>
        <taxon>Araneomorphae</taxon>
        <taxon>Entelegynae</taxon>
        <taxon>Araneoidea</taxon>
        <taxon>Nephilidae</taxon>
        <taxon>Nephila</taxon>
    </lineage>
</organism>
<sequence>MKNPNDLVTVKICFLVTVNDDDEGIVLDQSDTDEDEHILEREDDSEEIRDTDGAGVEVLLGFIYLADVYHGNRVNLEEL</sequence>
<dbReference type="OrthoDB" id="6620323at2759"/>
<keyword evidence="2" id="KW-1185">Reference proteome</keyword>
<name>A0A8X6R1A9_NEPPI</name>
<dbReference type="AlphaFoldDB" id="A0A8X6R1A9"/>
<comment type="caution">
    <text evidence="1">The sequence shown here is derived from an EMBL/GenBank/DDBJ whole genome shotgun (WGS) entry which is preliminary data.</text>
</comment>
<gene>
    <name evidence="1" type="ORF">NPIL_604181</name>
</gene>
<dbReference type="EMBL" id="BMAW01087043">
    <property type="protein sequence ID" value="GFU49779.1"/>
    <property type="molecule type" value="Genomic_DNA"/>
</dbReference>